<organism evidence="1">
    <name type="scientific">marine metagenome</name>
    <dbReference type="NCBI Taxonomy" id="408172"/>
    <lineage>
        <taxon>unclassified sequences</taxon>
        <taxon>metagenomes</taxon>
        <taxon>ecological metagenomes</taxon>
    </lineage>
</organism>
<accession>A0A382SH11</accession>
<dbReference type="AlphaFoldDB" id="A0A382SH11"/>
<proteinExistence type="predicted"/>
<sequence>MKNNKIKILYTIPNFDTAGSGIPLFKIA</sequence>
<reference evidence="1" key="1">
    <citation type="submission" date="2018-05" db="EMBL/GenBank/DDBJ databases">
        <authorList>
            <person name="Lanie J.A."/>
            <person name="Ng W.-L."/>
            <person name="Kazmierczak K.M."/>
            <person name="Andrzejewski T.M."/>
            <person name="Davidsen T.M."/>
            <person name="Wayne K.J."/>
            <person name="Tettelin H."/>
            <person name="Glass J.I."/>
            <person name="Rusch D."/>
            <person name="Podicherti R."/>
            <person name="Tsui H.-C.T."/>
            <person name="Winkler M.E."/>
        </authorList>
    </citation>
    <scope>NUCLEOTIDE SEQUENCE</scope>
</reference>
<gene>
    <name evidence="1" type="ORF">METZ01_LOCUS362094</name>
</gene>
<name>A0A382SH11_9ZZZZ</name>
<protein>
    <submittedName>
        <fullName evidence="1">Uncharacterized protein</fullName>
    </submittedName>
</protein>
<dbReference type="EMBL" id="UINC01129081">
    <property type="protein sequence ID" value="SVD09240.1"/>
    <property type="molecule type" value="Genomic_DNA"/>
</dbReference>
<evidence type="ECO:0000313" key="1">
    <source>
        <dbReference type="EMBL" id="SVD09240.1"/>
    </source>
</evidence>
<feature type="non-terminal residue" evidence="1">
    <location>
        <position position="28"/>
    </location>
</feature>